<evidence type="ECO:0000313" key="2">
    <source>
        <dbReference type="Proteomes" id="UP001500353"/>
    </source>
</evidence>
<reference evidence="2" key="1">
    <citation type="journal article" date="2019" name="Int. J. Syst. Evol. Microbiol.">
        <title>The Global Catalogue of Microorganisms (GCM) 10K type strain sequencing project: providing services to taxonomists for standard genome sequencing and annotation.</title>
        <authorList>
            <consortium name="The Broad Institute Genomics Platform"/>
            <consortium name="The Broad Institute Genome Sequencing Center for Infectious Disease"/>
            <person name="Wu L."/>
            <person name="Ma J."/>
        </authorList>
    </citation>
    <scope>NUCLEOTIDE SEQUENCE [LARGE SCALE GENOMIC DNA]</scope>
    <source>
        <strain evidence="2">JCM 18019</strain>
    </source>
</reference>
<name>A0ABP9MT01_9FLAO</name>
<accession>A0ABP9MT01</accession>
<protein>
    <recommendedName>
        <fullName evidence="3">TonB C-terminal domain-containing protein</fullName>
    </recommendedName>
</protein>
<comment type="caution">
    <text evidence="1">The sequence shown here is derived from an EMBL/GenBank/DDBJ whole genome shotgun (WGS) entry which is preliminary data.</text>
</comment>
<dbReference type="RefSeq" id="WP_345208088.1">
    <property type="nucleotide sequence ID" value="NZ_BAABHX010000009.1"/>
</dbReference>
<proteinExistence type="predicted"/>
<dbReference type="EMBL" id="BAABHX010000009">
    <property type="protein sequence ID" value="GAA5101252.1"/>
    <property type="molecule type" value="Genomic_DNA"/>
</dbReference>
<evidence type="ECO:0000313" key="1">
    <source>
        <dbReference type="EMBL" id="GAA5101252.1"/>
    </source>
</evidence>
<evidence type="ECO:0008006" key="3">
    <source>
        <dbReference type="Google" id="ProtNLM"/>
    </source>
</evidence>
<organism evidence="1 2">
    <name type="scientific">Chryseobacterium ginsengisoli</name>
    <dbReference type="NCBI Taxonomy" id="363853"/>
    <lineage>
        <taxon>Bacteria</taxon>
        <taxon>Pseudomonadati</taxon>
        <taxon>Bacteroidota</taxon>
        <taxon>Flavobacteriia</taxon>
        <taxon>Flavobacteriales</taxon>
        <taxon>Weeksellaceae</taxon>
        <taxon>Chryseobacterium group</taxon>
        <taxon>Chryseobacterium</taxon>
    </lineage>
</organism>
<dbReference type="Proteomes" id="UP001500353">
    <property type="component" value="Unassembled WGS sequence"/>
</dbReference>
<gene>
    <name evidence="1" type="ORF">GCM10023210_40640</name>
</gene>
<sequence>MKKIPLFLFLIISIGIHSQKIPAIKFVVEKGKFIFDKNDFLRLKKETDEAKKSLKKSDSLQKLYPSNNSTYIDDRILYHARFNYSGSKHWTSLLTDEINLSENSKKGENTFCIIIDKTGKPIKFYADKITDKVLYKQVEEIFKTDKFKNWEPADFYGIKVEYIFKFKLIIDDDFTNYDLKNKWARETDTNLVDFGGI</sequence>
<keyword evidence="2" id="KW-1185">Reference proteome</keyword>